<protein>
    <submittedName>
        <fullName evidence="4">TATDN2: putative deoxyribonuclease TATDN2</fullName>
    </submittedName>
</protein>
<evidence type="ECO:0000256" key="1">
    <source>
        <dbReference type="ARBA" id="ARBA00009275"/>
    </source>
</evidence>
<dbReference type="AlphaFoldDB" id="A0AAW1B290"/>
<dbReference type="InterPro" id="IPR018228">
    <property type="entry name" value="DNase_TatD-rel_CS"/>
</dbReference>
<dbReference type="EMBL" id="JAOTOJ010000008">
    <property type="protein sequence ID" value="KAK9396090.1"/>
    <property type="molecule type" value="Genomic_DNA"/>
</dbReference>
<dbReference type="CDD" id="cd01310">
    <property type="entry name" value="TatD_DNAse"/>
    <property type="match status" value="1"/>
</dbReference>
<dbReference type="Pfam" id="PF01026">
    <property type="entry name" value="TatD_DNase"/>
    <property type="match status" value="1"/>
</dbReference>
<proteinExistence type="inferred from homology"/>
<gene>
    <name evidence="4" type="ORF">NXF25_019451</name>
</gene>
<feature type="compositionally biased region" description="Basic and acidic residues" evidence="3">
    <location>
        <begin position="187"/>
        <end position="196"/>
    </location>
</feature>
<organism evidence="4 5">
    <name type="scientific">Crotalus adamanteus</name>
    <name type="common">Eastern diamondback rattlesnake</name>
    <dbReference type="NCBI Taxonomy" id="8729"/>
    <lineage>
        <taxon>Eukaryota</taxon>
        <taxon>Metazoa</taxon>
        <taxon>Chordata</taxon>
        <taxon>Craniata</taxon>
        <taxon>Vertebrata</taxon>
        <taxon>Euteleostomi</taxon>
        <taxon>Lepidosauria</taxon>
        <taxon>Squamata</taxon>
        <taxon>Bifurcata</taxon>
        <taxon>Unidentata</taxon>
        <taxon>Episquamata</taxon>
        <taxon>Toxicofera</taxon>
        <taxon>Serpentes</taxon>
        <taxon>Colubroidea</taxon>
        <taxon>Viperidae</taxon>
        <taxon>Crotalinae</taxon>
        <taxon>Crotalus</taxon>
    </lineage>
</organism>
<feature type="region of interest" description="Disordered" evidence="3">
    <location>
        <begin position="81"/>
        <end position="228"/>
    </location>
</feature>
<feature type="compositionally biased region" description="Polar residues" evidence="3">
    <location>
        <begin position="305"/>
        <end position="321"/>
    </location>
</feature>
<dbReference type="PROSITE" id="PS01137">
    <property type="entry name" value="TATD_1"/>
    <property type="match status" value="1"/>
</dbReference>
<sequence length="794" mass="91220">MAFSSQESEKLKIKQEDNRDTGTYTTPVPEKKSALKEKSAERVQKRIKSQDQGEGSRIIYQKALLSVFGGQLQTRRKISSINEIHKESSSGKEEPLNNLGEFSAVPKSRGQEIGNNSHYLKTAPKEHTISVKQDNKEPSWSGANSRHESVMSSSGAKVSTPKDKKNIQQAPNNEKAVTKTNKSSGDGVKEDSKPTLDSKQSYKLSRPEHELETQQISNIKKPVTETEKNAKYSIRELSKPMITSKYVHTGSSYENELYQGSNDSQVPVKEKTDVQNKMFWKENYQSKHRLKSKFSFSEIGEQKNSHVSSKQLGKTSDWNSQSKKQYWKSETHWRLVSEDSKYESEETKQNSNNQKPLVKIFSAGTKQQNMEDGEPLVAFSREDSIPNRRLSEMMEMSAPTTEFVMYPPHFYSQKKNDYTNYRTSNPMPAHSFTRSTENISYSNNLYDISLERTINAPKDKKPSVERLQERVWPHGALLDYKEKKRPQNMERGTYVPIFSSSCKSDSFTHNCVDQDLPTSLPKYLEGGFIDTHCHLDMLYSKTSFRGTFFEFRKRYSSTFPKEFQGCITDFCDPRTLKNNLWEDLLKEDMVWGAFGCHPHFACYYTDLHERNLMQAMRHPKSIAFGEIGLDYSYKCHTEIPKQHEVFERQLNLAVSLRKPLVIHCRDADGDLLEIMKKCVPKDYKIHRHCFTGRYNVIEPLLDYFPNLTVGFTALLSYPSANEVRDSVQKIPLNRIVVETDAPYFLPRQVPKHVSQFSHPGVALHTVKEIACLKEVSLPAMLAVLRQNANKIYDL</sequence>
<feature type="region of interest" description="Disordered" evidence="3">
    <location>
        <begin position="299"/>
        <end position="321"/>
    </location>
</feature>
<keyword evidence="2" id="KW-0378">Hydrolase</keyword>
<accession>A0AAW1B290</accession>
<dbReference type="PROSITE" id="PS01091">
    <property type="entry name" value="TATD_3"/>
    <property type="match status" value="1"/>
</dbReference>
<name>A0AAW1B290_CROAD</name>
<dbReference type="PANTHER" id="PTHR46363">
    <property type="entry name" value="DEOXYRIBONUCLEASE TATDN2-RELATED"/>
    <property type="match status" value="1"/>
</dbReference>
<dbReference type="FunFam" id="3.20.20.140:FF:000027">
    <property type="entry name" value="putative deoxyribonuclease TATDN2"/>
    <property type="match status" value="1"/>
</dbReference>
<evidence type="ECO:0000313" key="5">
    <source>
        <dbReference type="Proteomes" id="UP001474421"/>
    </source>
</evidence>
<keyword evidence="5" id="KW-1185">Reference proteome</keyword>
<feature type="compositionally biased region" description="Basic and acidic residues" evidence="3">
    <location>
        <begin position="83"/>
        <end position="95"/>
    </location>
</feature>
<dbReference type="GO" id="GO:0016788">
    <property type="term" value="F:hydrolase activity, acting on ester bonds"/>
    <property type="evidence" value="ECO:0007669"/>
    <property type="project" value="InterPro"/>
</dbReference>
<dbReference type="InterPro" id="IPR001130">
    <property type="entry name" value="TatD-like"/>
</dbReference>
<dbReference type="PANTHER" id="PTHR46363:SF1">
    <property type="entry name" value="DEOXYRIBONUCLEASE TATDN2-RELATED"/>
    <property type="match status" value="1"/>
</dbReference>
<evidence type="ECO:0000256" key="3">
    <source>
        <dbReference type="SAM" id="MobiDB-lite"/>
    </source>
</evidence>
<dbReference type="Proteomes" id="UP001474421">
    <property type="component" value="Unassembled WGS sequence"/>
</dbReference>
<reference evidence="4 5" key="1">
    <citation type="journal article" date="2024" name="Proc. Natl. Acad. Sci. U.S.A.">
        <title>The genetic regulatory architecture and epigenomic basis for age-related changes in rattlesnake venom.</title>
        <authorList>
            <person name="Hogan M.P."/>
            <person name="Holding M.L."/>
            <person name="Nystrom G.S."/>
            <person name="Colston T.J."/>
            <person name="Bartlett D.A."/>
            <person name="Mason A.J."/>
            <person name="Ellsworth S.A."/>
            <person name="Rautsaw R.M."/>
            <person name="Lawrence K.C."/>
            <person name="Strickland J.L."/>
            <person name="He B."/>
            <person name="Fraser P."/>
            <person name="Margres M.J."/>
            <person name="Gilbert D.M."/>
            <person name="Gibbs H.L."/>
            <person name="Parkinson C.L."/>
            <person name="Rokyta D.R."/>
        </authorList>
    </citation>
    <scope>NUCLEOTIDE SEQUENCE [LARGE SCALE GENOMIC DNA]</scope>
    <source>
        <strain evidence="4">DRR0105</strain>
    </source>
</reference>
<evidence type="ECO:0000256" key="2">
    <source>
        <dbReference type="ARBA" id="ARBA00022801"/>
    </source>
</evidence>
<feature type="region of interest" description="Disordered" evidence="3">
    <location>
        <begin position="1"/>
        <end position="40"/>
    </location>
</feature>
<dbReference type="InterPro" id="IPR032466">
    <property type="entry name" value="Metal_Hydrolase"/>
</dbReference>
<evidence type="ECO:0000313" key="4">
    <source>
        <dbReference type="EMBL" id="KAK9396090.1"/>
    </source>
</evidence>
<dbReference type="Gene3D" id="3.20.20.140">
    <property type="entry name" value="Metal-dependent hydrolases"/>
    <property type="match status" value="1"/>
</dbReference>
<dbReference type="SUPFAM" id="SSF51556">
    <property type="entry name" value="Metallo-dependent hydrolases"/>
    <property type="match status" value="1"/>
</dbReference>
<feature type="compositionally biased region" description="Basic and acidic residues" evidence="3">
    <location>
        <begin position="123"/>
        <end position="137"/>
    </location>
</feature>
<comment type="caution">
    <text evidence="4">The sequence shown here is derived from an EMBL/GenBank/DDBJ whole genome shotgun (WGS) entry which is preliminary data.</text>
</comment>
<feature type="compositionally biased region" description="Basic and acidic residues" evidence="3">
    <location>
        <begin position="7"/>
        <end position="20"/>
    </location>
</feature>
<comment type="similarity">
    <text evidence="1">Belongs to the metallo-dependent hydrolases superfamily. TatD-type hydrolase family.</text>
</comment>
<feature type="compositionally biased region" description="Basic and acidic residues" evidence="3">
    <location>
        <begin position="29"/>
        <end position="40"/>
    </location>
</feature>